<organism evidence="1 2">
    <name type="scientific">Streptomyces violascens</name>
    <dbReference type="NCBI Taxonomy" id="67381"/>
    <lineage>
        <taxon>Bacteria</taxon>
        <taxon>Bacillati</taxon>
        <taxon>Actinomycetota</taxon>
        <taxon>Actinomycetes</taxon>
        <taxon>Kitasatosporales</taxon>
        <taxon>Streptomycetaceae</taxon>
        <taxon>Streptomyces</taxon>
    </lineage>
</organism>
<dbReference type="Pfam" id="PF20117">
    <property type="entry name" value="DUF6507"/>
    <property type="match status" value="1"/>
</dbReference>
<dbReference type="Proteomes" id="UP001050808">
    <property type="component" value="Unassembled WGS sequence"/>
</dbReference>
<keyword evidence="2" id="KW-1185">Reference proteome</keyword>
<sequence>MAEAKRAAAHWRVKEGTGVGVTGWDIDPAGVGSVLSRVQESERGLHDGIALYGKGIEGAALSVGTLDFSGAAGHSGGQAGLVAVALSEFLQGTETDVAFMPLRTSNSINGAVEATNCYQRGALEQASDAQRQAEQAPDVAAVLEAGRKKGAGK</sequence>
<comment type="caution">
    <text evidence="1">The sequence shown here is derived from an EMBL/GenBank/DDBJ whole genome shotgun (WGS) entry which is preliminary data.</text>
</comment>
<dbReference type="InterPro" id="IPR045436">
    <property type="entry name" value="DUF6507"/>
</dbReference>
<evidence type="ECO:0000313" key="1">
    <source>
        <dbReference type="EMBL" id="GHI41180.1"/>
    </source>
</evidence>
<evidence type="ECO:0000313" key="2">
    <source>
        <dbReference type="Proteomes" id="UP001050808"/>
    </source>
</evidence>
<gene>
    <name evidence="1" type="ORF">Sviol_55880</name>
</gene>
<proteinExistence type="predicted"/>
<dbReference type="EMBL" id="BNDY01000017">
    <property type="protein sequence ID" value="GHI41180.1"/>
    <property type="molecule type" value="Genomic_DNA"/>
</dbReference>
<reference evidence="1" key="1">
    <citation type="submission" date="2024-05" db="EMBL/GenBank/DDBJ databases">
        <title>Whole genome shotgun sequence of Streptomyces violascens NBRC 12920.</title>
        <authorList>
            <person name="Komaki H."/>
            <person name="Tamura T."/>
        </authorList>
    </citation>
    <scope>NUCLEOTIDE SEQUENCE</scope>
    <source>
        <strain evidence="1">NBRC 12920</strain>
    </source>
</reference>
<name>A0ABQ3QV85_9ACTN</name>
<protein>
    <submittedName>
        <fullName evidence="1">Uncharacterized protein</fullName>
    </submittedName>
</protein>
<accession>A0ABQ3QV85</accession>